<accession>A0A5C6B8I6</accession>
<proteinExistence type="predicted"/>
<feature type="compositionally biased region" description="Basic and acidic residues" evidence="1">
    <location>
        <begin position="16"/>
        <end position="26"/>
    </location>
</feature>
<organism evidence="2 3">
    <name type="scientific">Stieleria varia</name>
    <dbReference type="NCBI Taxonomy" id="2528005"/>
    <lineage>
        <taxon>Bacteria</taxon>
        <taxon>Pseudomonadati</taxon>
        <taxon>Planctomycetota</taxon>
        <taxon>Planctomycetia</taxon>
        <taxon>Pirellulales</taxon>
        <taxon>Pirellulaceae</taxon>
        <taxon>Stieleria</taxon>
    </lineage>
</organism>
<feature type="region of interest" description="Disordered" evidence="1">
    <location>
        <begin position="1"/>
        <end position="26"/>
    </location>
</feature>
<feature type="region of interest" description="Disordered" evidence="1">
    <location>
        <begin position="431"/>
        <end position="455"/>
    </location>
</feature>
<dbReference type="EMBL" id="SJPN01000001">
    <property type="protein sequence ID" value="TWU07952.1"/>
    <property type="molecule type" value="Genomic_DNA"/>
</dbReference>
<evidence type="ECO:0000313" key="3">
    <source>
        <dbReference type="Proteomes" id="UP000320176"/>
    </source>
</evidence>
<reference evidence="2 3" key="1">
    <citation type="submission" date="2019-02" db="EMBL/GenBank/DDBJ databases">
        <title>Deep-cultivation of Planctomycetes and their phenomic and genomic characterization uncovers novel biology.</title>
        <authorList>
            <person name="Wiegand S."/>
            <person name="Jogler M."/>
            <person name="Boedeker C."/>
            <person name="Pinto D."/>
            <person name="Vollmers J."/>
            <person name="Rivas-Marin E."/>
            <person name="Kohn T."/>
            <person name="Peeters S.H."/>
            <person name="Heuer A."/>
            <person name="Rast P."/>
            <person name="Oberbeckmann S."/>
            <person name="Bunk B."/>
            <person name="Jeske O."/>
            <person name="Meyerdierks A."/>
            <person name="Storesund J.E."/>
            <person name="Kallscheuer N."/>
            <person name="Luecker S."/>
            <person name="Lage O.M."/>
            <person name="Pohl T."/>
            <person name="Merkel B.J."/>
            <person name="Hornburger P."/>
            <person name="Mueller R.-W."/>
            <person name="Bruemmer F."/>
            <person name="Labrenz M."/>
            <person name="Spormann A.M."/>
            <person name="Op Den Camp H."/>
            <person name="Overmann J."/>
            <person name="Amann R."/>
            <person name="Jetten M.S.M."/>
            <person name="Mascher T."/>
            <person name="Medema M.H."/>
            <person name="Devos D.P."/>
            <person name="Kaster A.-K."/>
            <person name="Ovreas L."/>
            <person name="Rohde M."/>
            <person name="Galperin M.Y."/>
            <person name="Jogler C."/>
        </authorList>
    </citation>
    <scope>NUCLEOTIDE SEQUENCE [LARGE SCALE GENOMIC DNA]</scope>
    <source>
        <strain evidence="2 3">Pla52n</strain>
    </source>
</reference>
<keyword evidence="3" id="KW-1185">Reference proteome</keyword>
<evidence type="ECO:0000313" key="2">
    <source>
        <dbReference type="EMBL" id="TWU07952.1"/>
    </source>
</evidence>
<evidence type="ECO:0000256" key="1">
    <source>
        <dbReference type="SAM" id="MobiDB-lite"/>
    </source>
</evidence>
<protein>
    <submittedName>
        <fullName evidence="2">Uncharacterized protein</fullName>
    </submittedName>
</protein>
<dbReference type="AlphaFoldDB" id="A0A5C6B8I6"/>
<sequence>MSVDSKKQTHLSCHLESADSVRTNPERPHFQRQFNRLFAEAFTHLLFGEQLRFGQVPLFDSFGLVQFLAELLDAKRQFERERLGQETHLKDFLPLVMTHYPKSAAGVPFDDPKTVLQRSLADAISNEKFVNSAMPGIGADSVLSAGLSEHVFEKGIRFDAIDQGVLRDLEGLPRDFEHLQRMESIDRYFQANPWTVLPIDWSRKVALADCVREALSPDNIVKGHDDIVTVYQDLVNRSESFSRSNVYEEIEGQIENPDRQAVAKELADSLYMWDQARIAGATAETTSSGVESDDPEVCRAGEEISDWADRSKAKWSTEAGGLMSIRPVLQRGPLNNQNSLDDAGYRQELLRALADFIVSDGFQPMLFDTVARLGTREGDILEHWQAMVTRIESHPTLSGLIRLTINSDGIVVIRFGRHRLGAKAPHLNVSPETTDQIRESMRDQEDDPERVGANLPMAMIG</sequence>
<dbReference type="RefSeq" id="WP_146518078.1">
    <property type="nucleotide sequence ID" value="NZ_CP151726.1"/>
</dbReference>
<name>A0A5C6B8I6_9BACT</name>
<dbReference type="Proteomes" id="UP000320176">
    <property type="component" value="Unassembled WGS sequence"/>
</dbReference>
<gene>
    <name evidence="2" type="ORF">Pla52n_05290</name>
</gene>
<comment type="caution">
    <text evidence="2">The sequence shown here is derived from an EMBL/GenBank/DDBJ whole genome shotgun (WGS) entry which is preliminary data.</text>
</comment>